<keyword evidence="2" id="KW-1133">Transmembrane helix</keyword>
<sequence length="162" mass="18073">MAELLVKISYIAFAGAVVCLILAVILFIKFKIPTVIGDLSGKNAKKAIQQMRETNSQKGNPAFKPGKKNERHKKLTEELTFKKKENVTEAIRPETGLLKETMAASQESSSDETELLVSEETAILGNVTESLENETEILTQQKTVHMKMLDDIMLVHTKERIS</sequence>
<keyword evidence="2" id="KW-0812">Transmembrane</keyword>
<dbReference type="OrthoDB" id="2067590at2"/>
<feature type="compositionally biased region" description="Basic residues" evidence="1">
    <location>
        <begin position="65"/>
        <end position="74"/>
    </location>
</feature>
<protein>
    <submittedName>
        <fullName evidence="3">Uncharacterized protein</fullName>
    </submittedName>
</protein>
<gene>
    <name evidence="3" type="ORF">LG34_12395</name>
</gene>
<organism evidence="3 4">
    <name type="scientific">Eubacterium ramulus</name>
    <dbReference type="NCBI Taxonomy" id="39490"/>
    <lineage>
        <taxon>Bacteria</taxon>
        <taxon>Bacillati</taxon>
        <taxon>Bacillota</taxon>
        <taxon>Clostridia</taxon>
        <taxon>Eubacteriales</taxon>
        <taxon>Eubacteriaceae</taxon>
        <taxon>Eubacterium</taxon>
    </lineage>
</organism>
<dbReference type="EMBL" id="JRFU01000135">
    <property type="protein sequence ID" value="PWE86041.1"/>
    <property type="molecule type" value="Genomic_DNA"/>
</dbReference>
<feature type="transmembrane region" description="Helical" evidence="2">
    <location>
        <begin position="6"/>
        <end position="28"/>
    </location>
</feature>
<dbReference type="AlphaFoldDB" id="A0A2V1JS02"/>
<evidence type="ECO:0000256" key="2">
    <source>
        <dbReference type="SAM" id="Phobius"/>
    </source>
</evidence>
<dbReference type="Proteomes" id="UP000245288">
    <property type="component" value="Unassembled WGS sequence"/>
</dbReference>
<keyword evidence="2" id="KW-0472">Membrane</keyword>
<keyword evidence="4" id="KW-1185">Reference proteome</keyword>
<evidence type="ECO:0000313" key="4">
    <source>
        <dbReference type="Proteomes" id="UP000245288"/>
    </source>
</evidence>
<evidence type="ECO:0000313" key="3">
    <source>
        <dbReference type="EMBL" id="PWE86041.1"/>
    </source>
</evidence>
<evidence type="ECO:0000256" key="1">
    <source>
        <dbReference type="SAM" id="MobiDB-lite"/>
    </source>
</evidence>
<feature type="region of interest" description="Disordered" evidence="1">
    <location>
        <begin position="47"/>
        <end position="75"/>
    </location>
</feature>
<name>A0A2V1JS02_EUBRA</name>
<accession>A0A2V1JS02</accession>
<reference evidence="3 4" key="1">
    <citation type="submission" date="2014-09" db="EMBL/GenBank/DDBJ databases">
        <title>Butyrate-producing bacteria isolated from human gut.</title>
        <authorList>
            <person name="Zhang Q."/>
            <person name="Zhao L."/>
        </authorList>
    </citation>
    <scope>NUCLEOTIDE SEQUENCE [LARGE SCALE GENOMIC DNA]</scope>
    <source>
        <strain evidence="3 4">21</strain>
    </source>
</reference>
<comment type="caution">
    <text evidence="3">The sequence shown here is derived from an EMBL/GenBank/DDBJ whole genome shotgun (WGS) entry which is preliminary data.</text>
</comment>
<proteinExistence type="predicted"/>
<dbReference type="RefSeq" id="WP_109216263.1">
    <property type="nucleotide sequence ID" value="NZ_CABMEW010000009.1"/>
</dbReference>